<organism evidence="24">
    <name type="scientific">Thermohahella caldifontis</name>
    <dbReference type="NCBI Taxonomy" id="3142973"/>
    <lineage>
        <taxon>Bacteria</taxon>
        <taxon>Pseudomonadati</taxon>
        <taxon>Pseudomonadota</taxon>
        <taxon>Gammaproteobacteria</taxon>
        <taxon>Oceanospirillales</taxon>
        <taxon>Hahellaceae</taxon>
        <taxon>Thermohahella</taxon>
    </lineage>
</organism>
<evidence type="ECO:0000256" key="8">
    <source>
        <dbReference type="ARBA" id="ARBA00022967"/>
    </source>
</evidence>
<evidence type="ECO:0000313" key="24">
    <source>
        <dbReference type="EMBL" id="XDT71527.1"/>
    </source>
</evidence>
<keyword evidence="3 17" id="KW-0813">Transport</keyword>
<dbReference type="SUPFAM" id="SSF81464">
    <property type="entry name" value="Cytochrome c oxidase subunit II-like, transmembrane region"/>
    <property type="match status" value="1"/>
</dbReference>
<dbReference type="InterPro" id="IPR036257">
    <property type="entry name" value="Cyt_c_oxidase_su2_TM_sf"/>
</dbReference>
<dbReference type="Pfam" id="PF13442">
    <property type="entry name" value="Cytochrome_CBB3"/>
    <property type="match status" value="1"/>
</dbReference>
<dbReference type="Gene3D" id="2.60.40.420">
    <property type="entry name" value="Cupredoxins - blue copper proteins"/>
    <property type="match status" value="1"/>
</dbReference>
<evidence type="ECO:0000256" key="19">
    <source>
        <dbReference type="SAM" id="Phobius"/>
    </source>
</evidence>
<comment type="function">
    <text evidence="14 18">Subunits I and II form the functional core of the enzyme complex. Electrons originating in cytochrome c are transferred via heme a and Cu(A) to the binuclear center formed by heme a3 and Cu(B).</text>
</comment>
<dbReference type="EMBL" id="CP154858">
    <property type="protein sequence ID" value="XDT71527.1"/>
    <property type="molecule type" value="Genomic_DNA"/>
</dbReference>
<evidence type="ECO:0000256" key="16">
    <source>
        <dbReference type="PROSITE-ProRule" id="PRU00433"/>
    </source>
</evidence>
<feature type="domain" description="Cytochrome oxidase subunit II copper A binding" evidence="21">
    <location>
        <begin position="118"/>
        <end position="255"/>
    </location>
</feature>
<comment type="cofactor">
    <cofactor evidence="18">
        <name>Cu cation</name>
        <dbReference type="ChEBI" id="CHEBI:23378"/>
    </cofactor>
    <text evidence="18">Binds a copper A center.</text>
</comment>
<dbReference type="GO" id="GO:0016491">
    <property type="term" value="F:oxidoreductase activity"/>
    <property type="evidence" value="ECO:0007669"/>
    <property type="project" value="InterPro"/>
</dbReference>
<dbReference type="InterPro" id="IPR002429">
    <property type="entry name" value="CcO_II-like_C"/>
</dbReference>
<dbReference type="NCBIfam" id="TIGR02866">
    <property type="entry name" value="CoxB"/>
    <property type="match status" value="1"/>
</dbReference>
<comment type="similarity">
    <text evidence="2 17">Belongs to the cytochrome c oxidase subunit 2 family.</text>
</comment>
<keyword evidence="10 19" id="KW-1133">Transmembrane helix</keyword>
<evidence type="ECO:0000256" key="20">
    <source>
        <dbReference type="SAM" id="SignalP"/>
    </source>
</evidence>
<keyword evidence="4 16" id="KW-0349">Heme</keyword>
<keyword evidence="20" id="KW-0732">Signal</keyword>
<dbReference type="Pfam" id="PF02790">
    <property type="entry name" value="COX2_TM"/>
    <property type="match status" value="1"/>
</dbReference>
<proteinExistence type="inferred from homology"/>
<dbReference type="GO" id="GO:0005886">
    <property type="term" value="C:plasma membrane"/>
    <property type="evidence" value="ECO:0007669"/>
    <property type="project" value="UniProtKB-SubCell"/>
</dbReference>
<accession>A0AB39UTF7</accession>
<evidence type="ECO:0000256" key="2">
    <source>
        <dbReference type="ARBA" id="ARBA00007866"/>
    </source>
</evidence>
<keyword evidence="12 18" id="KW-0186">Copper</keyword>
<dbReference type="KEGG" id="tcd:AAIA72_12010"/>
<dbReference type="PANTHER" id="PTHR22888">
    <property type="entry name" value="CYTOCHROME C OXIDASE, SUBUNIT II"/>
    <property type="match status" value="1"/>
</dbReference>
<feature type="transmembrane region" description="Helical" evidence="19">
    <location>
        <begin position="89"/>
        <end position="111"/>
    </location>
</feature>
<dbReference type="GO" id="GO:0004129">
    <property type="term" value="F:cytochrome-c oxidase activity"/>
    <property type="evidence" value="ECO:0007669"/>
    <property type="project" value="UniProtKB-EC"/>
</dbReference>
<evidence type="ECO:0000256" key="12">
    <source>
        <dbReference type="ARBA" id="ARBA00023008"/>
    </source>
</evidence>
<comment type="catalytic activity">
    <reaction evidence="15 18">
        <text>4 Fe(II)-[cytochrome c] + O2 + 8 H(+)(in) = 4 Fe(III)-[cytochrome c] + 2 H2O + 4 H(+)(out)</text>
        <dbReference type="Rhea" id="RHEA:11436"/>
        <dbReference type="Rhea" id="RHEA-COMP:10350"/>
        <dbReference type="Rhea" id="RHEA-COMP:14399"/>
        <dbReference type="ChEBI" id="CHEBI:15377"/>
        <dbReference type="ChEBI" id="CHEBI:15378"/>
        <dbReference type="ChEBI" id="CHEBI:15379"/>
        <dbReference type="ChEBI" id="CHEBI:29033"/>
        <dbReference type="ChEBI" id="CHEBI:29034"/>
        <dbReference type="EC" id="7.1.1.9"/>
    </reaction>
</comment>
<keyword evidence="7 16" id="KW-0479">Metal-binding</keyword>
<dbReference type="SUPFAM" id="SSF49503">
    <property type="entry name" value="Cupredoxins"/>
    <property type="match status" value="1"/>
</dbReference>
<evidence type="ECO:0000256" key="7">
    <source>
        <dbReference type="ARBA" id="ARBA00022723"/>
    </source>
</evidence>
<feature type="domain" description="Cytochrome oxidase subunit II transmembrane region profile" evidence="22">
    <location>
        <begin position="22"/>
        <end position="117"/>
    </location>
</feature>
<evidence type="ECO:0000256" key="3">
    <source>
        <dbReference type="ARBA" id="ARBA00022448"/>
    </source>
</evidence>
<evidence type="ECO:0000256" key="13">
    <source>
        <dbReference type="ARBA" id="ARBA00023136"/>
    </source>
</evidence>
<dbReference type="GO" id="GO:0042773">
    <property type="term" value="P:ATP synthesis coupled electron transport"/>
    <property type="evidence" value="ECO:0007669"/>
    <property type="project" value="TreeGrafter"/>
</dbReference>
<dbReference type="GO" id="GO:0020037">
    <property type="term" value="F:heme binding"/>
    <property type="evidence" value="ECO:0007669"/>
    <property type="project" value="InterPro"/>
</dbReference>
<feature type="chain" id="PRO_5044213402" description="Cytochrome c oxidase subunit 2" evidence="20">
    <location>
        <begin position="25"/>
        <end position="374"/>
    </location>
</feature>
<dbReference type="InterPro" id="IPR045187">
    <property type="entry name" value="CcO_II"/>
</dbReference>
<dbReference type="GO" id="GO:0005507">
    <property type="term" value="F:copper ion binding"/>
    <property type="evidence" value="ECO:0007669"/>
    <property type="project" value="InterPro"/>
</dbReference>
<keyword evidence="9 17" id="KW-0249">Electron transport</keyword>
<gene>
    <name evidence="24" type="primary">coxB</name>
    <name evidence="24" type="ORF">AAIA72_12010</name>
</gene>
<keyword evidence="6 17" id="KW-0812">Transmembrane</keyword>
<evidence type="ECO:0000256" key="9">
    <source>
        <dbReference type="ARBA" id="ARBA00022982"/>
    </source>
</evidence>
<keyword evidence="13 19" id="KW-0472">Membrane</keyword>
<protein>
    <recommendedName>
        <fullName evidence="18">Cytochrome c oxidase subunit 2</fullName>
        <ecNumber evidence="18">7.1.1.9</ecNumber>
    </recommendedName>
</protein>
<dbReference type="PROSITE" id="PS51007">
    <property type="entry name" value="CYTC"/>
    <property type="match status" value="1"/>
</dbReference>
<keyword evidence="5 17" id="KW-0679">Respiratory chain</keyword>
<sequence>MLSMRHIPLAAATLWMVVSQSAFADWETNMPVGVTEISRSVHDLHMTIFWICVAIGVVVFGVMFWSILHHRKSKGAVPAQFHESTTVEIIWTLIPFVILIAMAVPATATLIKMYNTDDAELDVKITGYQWKWHYEYMGEDVAFFSNLATPNEEIHNQKAKNPNYLLEVDEPLVLPVGKKIRFLLTANDVIHAWWVPALAVKKDAIPGFINESWTIIDEPGIYRGQCAELCGQYHGFMPIVVKAVPEAEFRTWLAARKAEKAASSAAAERTWTREELIERGQEVYMKACAACHQPTGAGIPGAFPALTNSPVVNGPVEAHAKLVIHGVQGTTMQAFGAQLDDVDLASVITFERNALGNSTGDMISPQEIRALKAK</sequence>
<dbReference type="Gene3D" id="1.10.287.90">
    <property type="match status" value="1"/>
</dbReference>
<dbReference type="InterPro" id="IPR036909">
    <property type="entry name" value="Cyt_c-like_dom_sf"/>
</dbReference>
<dbReference type="PRINTS" id="PR01166">
    <property type="entry name" value="CYCOXIDASEII"/>
</dbReference>
<evidence type="ECO:0000256" key="11">
    <source>
        <dbReference type="ARBA" id="ARBA00023004"/>
    </source>
</evidence>
<comment type="subcellular location">
    <subcellularLocation>
        <location evidence="17">Cell membrane</location>
        <topology evidence="17">Multi-pass membrane protein</topology>
    </subcellularLocation>
    <subcellularLocation>
        <location evidence="1">Membrane</location>
        <topology evidence="1">Multi-pass membrane protein</topology>
    </subcellularLocation>
</comment>
<evidence type="ECO:0000256" key="6">
    <source>
        <dbReference type="ARBA" id="ARBA00022692"/>
    </source>
</evidence>
<evidence type="ECO:0000256" key="14">
    <source>
        <dbReference type="ARBA" id="ARBA00024688"/>
    </source>
</evidence>
<keyword evidence="8" id="KW-1278">Translocase</keyword>
<dbReference type="PROSITE" id="PS50857">
    <property type="entry name" value="COX2_CUA"/>
    <property type="match status" value="1"/>
</dbReference>
<evidence type="ECO:0000259" key="23">
    <source>
        <dbReference type="PROSITE" id="PS51007"/>
    </source>
</evidence>
<dbReference type="AlphaFoldDB" id="A0AB39UTF7"/>
<dbReference type="EC" id="7.1.1.9" evidence="18"/>
<reference evidence="24" key="1">
    <citation type="submission" date="2024-05" db="EMBL/GenBank/DDBJ databases">
        <title>Genome sequencing of novel strain.</title>
        <authorList>
            <person name="Ganbat D."/>
            <person name="Ganbat S."/>
            <person name="Lee S.-J."/>
        </authorList>
    </citation>
    <scope>NUCLEOTIDE SEQUENCE</scope>
    <source>
        <strain evidence="24">SMD15-11</strain>
    </source>
</reference>
<dbReference type="PROSITE" id="PS50999">
    <property type="entry name" value="COX2_TM"/>
    <property type="match status" value="1"/>
</dbReference>
<evidence type="ECO:0000256" key="18">
    <source>
        <dbReference type="RuleBase" id="RU004024"/>
    </source>
</evidence>
<dbReference type="PROSITE" id="PS00078">
    <property type="entry name" value="COX2"/>
    <property type="match status" value="1"/>
</dbReference>
<evidence type="ECO:0000259" key="21">
    <source>
        <dbReference type="PROSITE" id="PS50857"/>
    </source>
</evidence>
<evidence type="ECO:0000259" key="22">
    <source>
        <dbReference type="PROSITE" id="PS50999"/>
    </source>
</evidence>
<evidence type="ECO:0000256" key="15">
    <source>
        <dbReference type="ARBA" id="ARBA00047816"/>
    </source>
</evidence>
<name>A0AB39UTF7_9GAMM</name>
<dbReference type="Gene3D" id="1.10.760.10">
    <property type="entry name" value="Cytochrome c-like domain"/>
    <property type="match status" value="1"/>
</dbReference>
<dbReference type="Pfam" id="PF00116">
    <property type="entry name" value="COX2"/>
    <property type="match status" value="1"/>
</dbReference>
<dbReference type="InterPro" id="IPR001505">
    <property type="entry name" value="Copper_CuA"/>
</dbReference>
<evidence type="ECO:0000256" key="17">
    <source>
        <dbReference type="RuleBase" id="RU000456"/>
    </source>
</evidence>
<dbReference type="PANTHER" id="PTHR22888:SF9">
    <property type="entry name" value="CYTOCHROME C OXIDASE SUBUNIT 2"/>
    <property type="match status" value="1"/>
</dbReference>
<evidence type="ECO:0000256" key="10">
    <source>
        <dbReference type="ARBA" id="ARBA00022989"/>
    </source>
</evidence>
<dbReference type="InterPro" id="IPR014222">
    <property type="entry name" value="Cyt_c_oxidase_su2"/>
</dbReference>
<dbReference type="InterPro" id="IPR008972">
    <property type="entry name" value="Cupredoxin"/>
</dbReference>
<evidence type="ECO:0000256" key="1">
    <source>
        <dbReference type="ARBA" id="ARBA00004141"/>
    </source>
</evidence>
<evidence type="ECO:0000256" key="5">
    <source>
        <dbReference type="ARBA" id="ARBA00022660"/>
    </source>
</evidence>
<feature type="domain" description="Cytochrome c" evidence="23">
    <location>
        <begin position="275"/>
        <end position="355"/>
    </location>
</feature>
<dbReference type="InterPro" id="IPR009056">
    <property type="entry name" value="Cyt_c-like_dom"/>
</dbReference>
<keyword evidence="11 16" id="KW-0408">Iron</keyword>
<dbReference type="RefSeq" id="WP_369600563.1">
    <property type="nucleotide sequence ID" value="NZ_CP154858.1"/>
</dbReference>
<feature type="signal peptide" evidence="20">
    <location>
        <begin position="1"/>
        <end position="24"/>
    </location>
</feature>
<dbReference type="InterPro" id="IPR011759">
    <property type="entry name" value="Cyt_c_oxidase_su2_TM_dom"/>
</dbReference>
<evidence type="ECO:0000256" key="4">
    <source>
        <dbReference type="ARBA" id="ARBA00022617"/>
    </source>
</evidence>
<feature type="transmembrane region" description="Helical" evidence="19">
    <location>
        <begin position="48"/>
        <end position="68"/>
    </location>
</feature>